<dbReference type="AlphaFoldDB" id="A0A423XH62"/>
<dbReference type="InParanoid" id="A0A423XH62"/>
<feature type="compositionally biased region" description="Acidic residues" evidence="1">
    <location>
        <begin position="49"/>
        <end position="58"/>
    </location>
</feature>
<sequence length="115" mass="13188">MLAPILSPMWFVILLATPILAIILATLLPRTEPTEWVEFNNTDARPEAEAEPMPEYDDPYLRPDHPFWEGHPPLEVIAGGYTWDPPSLRQITPPVPRTPRRKEEKPKISRPDLES</sequence>
<dbReference type="Proteomes" id="UP000285146">
    <property type="component" value="Unassembled WGS sequence"/>
</dbReference>
<organism evidence="3 4">
    <name type="scientific">Cytospora leucostoma</name>
    <dbReference type="NCBI Taxonomy" id="1230097"/>
    <lineage>
        <taxon>Eukaryota</taxon>
        <taxon>Fungi</taxon>
        <taxon>Dikarya</taxon>
        <taxon>Ascomycota</taxon>
        <taxon>Pezizomycotina</taxon>
        <taxon>Sordariomycetes</taxon>
        <taxon>Sordariomycetidae</taxon>
        <taxon>Diaporthales</taxon>
        <taxon>Cytosporaceae</taxon>
        <taxon>Cytospora</taxon>
    </lineage>
</organism>
<proteinExistence type="predicted"/>
<keyword evidence="2" id="KW-0472">Membrane</keyword>
<evidence type="ECO:0000313" key="3">
    <source>
        <dbReference type="EMBL" id="ROW15662.1"/>
    </source>
</evidence>
<accession>A0A423XH62</accession>
<dbReference type="OrthoDB" id="10429049at2759"/>
<comment type="caution">
    <text evidence="3">The sequence shown here is derived from an EMBL/GenBank/DDBJ whole genome shotgun (WGS) entry which is preliminary data.</text>
</comment>
<evidence type="ECO:0000313" key="4">
    <source>
        <dbReference type="Proteomes" id="UP000285146"/>
    </source>
</evidence>
<name>A0A423XH62_9PEZI</name>
<keyword evidence="2" id="KW-0812">Transmembrane</keyword>
<gene>
    <name evidence="3" type="ORF">VPNG_02138</name>
</gene>
<dbReference type="EMBL" id="LKEB01000008">
    <property type="protein sequence ID" value="ROW15662.1"/>
    <property type="molecule type" value="Genomic_DNA"/>
</dbReference>
<evidence type="ECO:0000256" key="2">
    <source>
        <dbReference type="SAM" id="Phobius"/>
    </source>
</evidence>
<evidence type="ECO:0000256" key="1">
    <source>
        <dbReference type="SAM" id="MobiDB-lite"/>
    </source>
</evidence>
<protein>
    <submittedName>
        <fullName evidence="3">Uncharacterized protein</fullName>
    </submittedName>
</protein>
<feature type="region of interest" description="Disordered" evidence="1">
    <location>
        <begin position="84"/>
        <end position="115"/>
    </location>
</feature>
<feature type="transmembrane region" description="Helical" evidence="2">
    <location>
        <begin position="6"/>
        <end position="28"/>
    </location>
</feature>
<feature type="compositionally biased region" description="Basic and acidic residues" evidence="1">
    <location>
        <begin position="101"/>
        <end position="115"/>
    </location>
</feature>
<reference evidence="3 4" key="1">
    <citation type="submission" date="2015-09" db="EMBL/GenBank/DDBJ databases">
        <title>Host preference determinants of Valsa canker pathogens revealed by comparative genomics.</title>
        <authorList>
            <person name="Yin Z."/>
            <person name="Huang L."/>
        </authorList>
    </citation>
    <scope>NUCLEOTIDE SEQUENCE [LARGE SCALE GENOMIC DNA]</scope>
    <source>
        <strain evidence="3 4">SXYLt</strain>
    </source>
</reference>
<feature type="region of interest" description="Disordered" evidence="1">
    <location>
        <begin position="41"/>
        <end position="61"/>
    </location>
</feature>
<keyword evidence="2" id="KW-1133">Transmembrane helix</keyword>
<keyword evidence="4" id="KW-1185">Reference proteome</keyword>